<dbReference type="EMBL" id="CP039865">
    <property type="protein sequence ID" value="QCK84561.1"/>
    <property type="molecule type" value="Genomic_DNA"/>
</dbReference>
<dbReference type="InterPro" id="IPR006140">
    <property type="entry name" value="D-isomer_DH_NAD-bd"/>
</dbReference>
<dbReference type="RefSeq" id="WP_137097896.1">
    <property type="nucleotide sequence ID" value="NZ_CP039865.1"/>
</dbReference>
<dbReference type="PROSITE" id="PS00065">
    <property type="entry name" value="D_2_HYDROXYACID_DH_1"/>
    <property type="match status" value="1"/>
</dbReference>
<dbReference type="CDD" id="cd12164">
    <property type="entry name" value="GDH_like_2"/>
    <property type="match status" value="1"/>
</dbReference>
<dbReference type="PROSITE" id="PS00671">
    <property type="entry name" value="D_2_HYDROXYACID_DH_3"/>
    <property type="match status" value="1"/>
</dbReference>
<keyword evidence="2" id="KW-0560">Oxidoreductase</keyword>
<gene>
    <name evidence="5" type="ORF">E8L99_01525</name>
</gene>
<keyword evidence="6" id="KW-1185">Reference proteome</keyword>
<dbReference type="SUPFAM" id="SSF52283">
    <property type="entry name" value="Formate/glycerate dehydrogenase catalytic domain-like"/>
    <property type="match status" value="1"/>
</dbReference>
<dbReference type="PANTHER" id="PTHR43333">
    <property type="entry name" value="2-HACID_DH_C DOMAIN-CONTAINING PROTEIN"/>
    <property type="match status" value="1"/>
</dbReference>
<reference evidence="5 6" key="1">
    <citation type="submission" date="2019-04" db="EMBL/GenBank/DDBJ databases">
        <title>Phreatobacter aquaticus sp. nov.</title>
        <authorList>
            <person name="Choi A."/>
            <person name="Baek K."/>
        </authorList>
    </citation>
    <scope>NUCLEOTIDE SEQUENCE [LARGE SCALE GENOMIC DNA]</scope>
    <source>
        <strain evidence="5 6">NMCR1094</strain>
    </source>
</reference>
<keyword evidence="3" id="KW-0520">NAD</keyword>
<dbReference type="Gene3D" id="3.40.50.720">
    <property type="entry name" value="NAD(P)-binding Rossmann-like Domain"/>
    <property type="match status" value="2"/>
</dbReference>
<accession>A0A4D7QDN4</accession>
<sequence length="308" mass="33921">MTFVYKGNVARGREWAVHFGKRAPAIPFHLWGEPFDPADVRYLAVWEPPPDLATTMPNLELVFSVGAGVDQFDLSIVPDHIPLVRMLEPGIAEGMVEYVTMAVLGLHRDLIGYVGQQRQARWEILSQRPTAERRVGVLGLGQLGQAVLDRLRHFTFQLSGWNRSPRVLPGVTTYAGDAELPAFLAGCDILVCLLPLTDSTRGVLNAKLFAQLPRGAMLLNVGRGGHLVDADLISALDSGQLQAAMLDVMEPEPPRPDHPFWADPRILLTPHIAAFTHPSTAVDFVLDTIRRHRAGEDLPGLVDRARGY</sequence>
<keyword evidence="5" id="KW-0670">Pyruvate</keyword>
<dbReference type="GO" id="GO:0016616">
    <property type="term" value="F:oxidoreductase activity, acting on the CH-OH group of donors, NAD or NADP as acceptor"/>
    <property type="evidence" value="ECO:0007669"/>
    <property type="project" value="UniProtKB-ARBA"/>
</dbReference>
<dbReference type="GO" id="GO:0051287">
    <property type="term" value="F:NAD binding"/>
    <property type="evidence" value="ECO:0007669"/>
    <property type="project" value="InterPro"/>
</dbReference>
<dbReference type="OrthoDB" id="9787219at2"/>
<evidence type="ECO:0000256" key="1">
    <source>
        <dbReference type="ARBA" id="ARBA00005854"/>
    </source>
</evidence>
<dbReference type="SUPFAM" id="SSF51735">
    <property type="entry name" value="NAD(P)-binding Rossmann-fold domains"/>
    <property type="match status" value="1"/>
</dbReference>
<evidence type="ECO:0000256" key="3">
    <source>
        <dbReference type="ARBA" id="ARBA00023027"/>
    </source>
</evidence>
<organism evidence="5 6">
    <name type="scientific">Phreatobacter aquaticus</name>
    <dbReference type="NCBI Taxonomy" id="2570229"/>
    <lineage>
        <taxon>Bacteria</taxon>
        <taxon>Pseudomonadati</taxon>
        <taxon>Pseudomonadota</taxon>
        <taxon>Alphaproteobacteria</taxon>
        <taxon>Hyphomicrobiales</taxon>
        <taxon>Phreatobacteraceae</taxon>
        <taxon>Phreatobacter</taxon>
    </lineage>
</organism>
<evidence type="ECO:0000259" key="4">
    <source>
        <dbReference type="Pfam" id="PF02826"/>
    </source>
</evidence>
<name>A0A4D7QDN4_9HYPH</name>
<dbReference type="AlphaFoldDB" id="A0A4D7QDN4"/>
<evidence type="ECO:0000313" key="6">
    <source>
        <dbReference type="Proteomes" id="UP000298588"/>
    </source>
</evidence>
<dbReference type="InterPro" id="IPR029752">
    <property type="entry name" value="D-isomer_DH_CS1"/>
</dbReference>
<evidence type="ECO:0000313" key="5">
    <source>
        <dbReference type="EMBL" id="QCK84561.1"/>
    </source>
</evidence>
<dbReference type="Proteomes" id="UP000298588">
    <property type="component" value="Chromosome"/>
</dbReference>
<dbReference type="InterPro" id="IPR029753">
    <property type="entry name" value="D-isomer_DH_CS"/>
</dbReference>
<dbReference type="KEGG" id="paqt:E8L99_01525"/>
<dbReference type="PANTHER" id="PTHR43333:SF1">
    <property type="entry name" value="D-ISOMER SPECIFIC 2-HYDROXYACID DEHYDROGENASE NAD-BINDING DOMAIN-CONTAINING PROTEIN"/>
    <property type="match status" value="1"/>
</dbReference>
<dbReference type="Pfam" id="PF02826">
    <property type="entry name" value="2-Hacid_dh_C"/>
    <property type="match status" value="1"/>
</dbReference>
<evidence type="ECO:0000256" key="2">
    <source>
        <dbReference type="ARBA" id="ARBA00023002"/>
    </source>
</evidence>
<protein>
    <submittedName>
        <fullName evidence="5">Glyoxylate/hydroxypyruvate reductase A</fullName>
    </submittedName>
</protein>
<feature type="domain" description="D-isomer specific 2-hydroxyacid dehydrogenase NAD-binding" evidence="4">
    <location>
        <begin position="101"/>
        <end position="273"/>
    </location>
</feature>
<proteinExistence type="inferred from homology"/>
<comment type="similarity">
    <text evidence="1">Belongs to the D-isomer specific 2-hydroxyacid dehydrogenase family.</text>
</comment>
<dbReference type="InterPro" id="IPR036291">
    <property type="entry name" value="NAD(P)-bd_dom_sf"/>
</dbReference>